<organism evidence="2 3">
    <name type="scientific">Psychroflexus salis</name>
    <dbReference type="NCBI Taxonomy" id="1526574"/>
    <lineage>
        <taxon>Bacteria</taxon>
        <taxon>Pseudomonadati</taxon>
        <taxon>Bacteroidota</taxon>
        <taxon>Flavobacteriia</taxon>
        <taxon>Flavobacteriales</taxon>
        <taxon>Flavobacteriaceae</taxon>
        <taxon>Psychroflexus</taxon>
    </lineage>
</organism>
<proteinExistence type="predicted"/>
<name>A0A916ZUW4_9FLAO</name>
<dbReference type="AlphaFoldDB" id="A0A916ZUW4"/>
<feature type="transmembrane region" description="Helical" evidence="1">
    <location>
        <begin position="32"/>
        <end position="53"/>
    </location>
</feature>
<accession>A0A916ZUW4</accession>
<comment type="caution">
    <text evidence="2">The sequence shown here is derived from an EMBL/GenBank/DDBJ whole genome shotgun (WGS) entry which is preliminary data.</text>
</comment>
<keyword evidence="1" id="KW-0472">Membrane</keyword>
<reference evidence="2 3" key="1">
    <citation type="journal article" date="2014" name="Int. J. Syst. Evol. Microbiol.">
        <title>Complete genome sequence of Corynebacterium casei LMG S-19264T (=DSM 44701T), isolated from a smear-ripened cheese.</title>
        <authorList>
            <consortium name="US DOE Joint Genome Institute (JGI-PGF)"/>
            <person name="Walter F."/>
            <person name="Albersmeier A."/>
            <person name="Kalinowski J."/>
            <person name="Ruckert C."/>
        </authorList>
    </citation>
    <scope>NUCLEOTIDE SEQUENCE [LARGE SCALE GENOMIC DNA]</scope>
    <source>
        <strain evidence="2 3">CGMCC 1.12925</strain>
    </source>
</reference>
<evidence type="ECO:0000256" key="1">
    <source>
        <dbReference type="SAM" id="Phobius"/>
    </source>
</evidence>
<dbReference type="EMBL" id="BMGL01000008">
    <property type="protein sequence ID" value="GGE15356.1"/>
    <property type="molecule type" value="Genomic_DNA"/>
</dbReference>
<evidence type="ECO:0000313" key="3">
    <source>
        <dbReference type="Proteomes" id="UP000599688"/>
    </source>
</evidence>
<dbReference type="Proteomes" id="UP000599688">
    <property type="component" value="Unassembled WGS sequence"/>
</dbReference>
<evidence type="ECO:0000313" key="2">
    <source>
        <dbReference type="EMBL" id="GGE15356.1"/>
    </source>
</evidence>
<sequence>MIMKKRTPYIKNTKQQLIEDTLNSTPIKIIKYTVVGVAGIYTLGFIFKVLTFLNTNLKSFKNTLKQ</sequence>
<protein>
    <submittedName>
        <fullName evidence="2">Uncharacterized protein</fullName>
    </submittedName>
</protein>
<keyword evidence="1" id="KW-0812">Transmembrane</keyword>
<keyword evidence="1" id="KW-1133">Transmembrane helix</keyword>
<keyword evidence="3" id="KW-1185">Reference proteome</keyword>
<gene>
    <name evidence="2" type="ORF">GCM10010831_15870</name>
</gene>